<evidence type="ECO:0008006" key="4">
    <source>
        <dbReference type="Google" id="ProtNLM"/>
    </source>
</evidence>
<dbReference type="Proteomes" id="UP000285190">
    <property type="component" value="Unassembled WGS sequence"/>
</dbReference>
<name>A0A418WZ26_9BURK</name>
<comment type="caution">
    <text evidence="2">The sequence shown here is derived from an EMBL/GenBank/DDBJ whole genome shotgun (WGS) entry which is preliminary data.</text>
</comment>
<dbReference type="SMART" id="SM00028">
    <property type="entry name" value="TPR"/>
    <property type="match status" value="3"/>
</dbReference>
<dbReference type="AlphaFoldDB" id="A0A418WZ26"/>
<dbReference type="SUPFAM" id="SSF48452">
    <property type="entry name" value="TPR-like"/>
    <property type="match status" value="1"/>
</dbReference>
<dbReference type="EMBL" id="QYUN01000002">
    <property type="protein sequence ID" value="RJG05494.1"/>
    <property type="molecule type" value="Genomic_DNA"/>
</dbReference>
<keyword evidence="3" id="KW-1185">Reference proteome</keyword>
<sequence length="389" mass="43238">MRFDKLIFGLLLICPFAHAAPYIPASGSQVLEKLPSRNDPTQQASSRLRAQLSQNPDNLSVATRLARLYINTSRIDGDPRYLGHAQAALRPWWDLPRPPKEVLILRATILQSNHQFQQALADLDTVLESDRDNGQAWLTRATVMTVLGNYDEAGKSCARLFRLAADLVTQTCLANVGSLSGKASDSYLALSRALDSHPDTDAGVRIWAFTLLGEIAARLGDDVAAENHFREAMSLASPDGYLLGAYSDFLLDRDRPSEVAALLKSKGRNDALLLRYAIALKAQRSSLTDEQTEILRQRFAAASMRGDTIHQREQSRFELHLLGDPKAALQTAQRNWQVQKEPADLRVLLESAVAAKDKTAITQVMEWMQKTRLEDRTLKALLEKAKEKA</sequence>
<organism evidence="2 3">
    <name type="scientific">Noviherbaspirillum cavernae</name>
    <dbReference type="NCBI Taxonomy" id="2320862"/>
    <lineage>
        <taxon>Bacteria</taxon>
        <taxon>Pseudomonadati</taxon>
        <taxon>Pseudomonadota</taxon>
        <taxon>Betaproteobacteria</taxon>
        <taxon>Burkholderiales</taxon>
        <taxon>Oxalobacteraceae</taxon>
        <taxon>Noviherbaspirillum</taxon>
    </lineage>
</organism>
<evidence type="ECO:0000256" key="1">
    <source>
        <dbReference type="SAM" id="SignalP"/>
    </source>
</evidence>
<dbReference type="InterPro" id="IPR019734">
    <property type="entry name" value="TPR_rpt"/>
</dbReference>
<dbReference type="OrthoDB" id="9777400at2"/>
<proteinExistence type="predicted"/>
<accession>A0A418WZ26</accession>
<protein>
    <recommendedName>
        <fullName evidence="4">Tetratricopeptide repeat protein</fullName>
    </recommendedName>
</protein>
<gene>
    <name evidence="2" type="ORF">D3870_05195</name>
</gene>
<dbReference type="InterPro" id="IPR011990">
    <property type="entry name" value="TPR-like_helical_dom_sf"/>
</dbReference>
<evidence type="ECO:0000313" key="3">
    <source>
        <dbReference type="Proteomes" id="UP000285190"/>
    </source>
</evidence>
<dbReference type="RefSeq" id="WP_119737239.1">
    <property type="nucleotide sequence ID" value="NZ_QYUN01000002.1"/>
</dbReference>
<keyword evidence="1" id="KW-0732">Signal</keyword>
<feature type="signal peptide" evidence="1">
    <location>
        <begin position="1"/>
        <end position="19"/>
    </location>
</feature>
<feature type="chain" id="PRO_5019362410" description="Tetratricopeptide repeat protein" evidence="1">
    <location>
        <begin position="20"/>
        <end position="389"/>
    </location>
</feature>
<dbReference type="Gene3D" id="1.25.40.10">
    <property type="entry name" value="Tetratricopeptide repeat domain"/>
    <property type="match status" value="1"/>
</dbReference>
<reference evidence="2 3" key="1">
    <citation type="submission" date="2018-09" db="EMBL/GenBank/DDBJ databases">
        <authorList>
            <person name="Zhu H."/>
        </authorList>
    </citation>
    <scope>NUCLEOTIDE SEQUENCE [LARGE SCALE GENOMIC DNA]</scope>
    <source>
        <strain evidence="2 3">K2R10-39</strain>
    </source>
</reference>
<evidence type="ECO:0000313" key="2">
    <source>
        <dbReference type="EMBL" id="RJG05494.1"/>
    </source>
</evidence>